<name>A0A0U2Z6A5_9ALTE</name>
<evidence type="ECO:0008006" key="4">
    <source>
        <dbReference type="Google" id="ProtNLM"/>
    </source>
</evidence>
<evidence type="ECO:0000313" key="2">
    <source>
        <dbReference type="EMBL" id="ALS98435.1"/>
    </source>
</evidence>
<dbReference type="RefSeq" id="WP_062479598.1">
    <property type="nucleotide sequence ID" value="NZ_CP013650.1"/>
</dbReference>
<feature type="chain" id="PRO_5006835146" description="DUF2066 domain-containing protein" evidence="1">
    <location>
        <begin position="22"/>
        <end position="358"/>
    </location>
</feature>
<sequence>MKQILTMLIGGLWLLSQSAGAALVQGLYEARVPIAQQSVKVQKQAAREAMAQVLVKIKGNKDVLDSQVIQSKLGQAEDYIRQYRFDNEKGQGYFIASFDGDKIDDLVRAAGFAVWGNRRPSTLVWLAIENPDTRERTLISELRRTEETLGMLDAARNRGIILNFPLLDIEDLNRVGVFDVWGRFTGQLLAASERYEVEVMLSARMYQVEIADSEAQPAETQWQLDWNYVMPGLQQEGTLTAKTKEDILRELVNHHADILAMSFVGEGNEQGASLVELQFNNVSDLDTYVRITRILQSLSVVSHASLEQLSGSVGIFKVRLSGSEQGLINAIGLEDRIQRQRDQFGQPMEALQFNWVEL</sequence>
<dbReference type="AlphaFoldDB" id="A0A0U2Z6A5"/>
<reference evidence="2 3" key="1">
    <citation type="submission" date="2015-12" db="EMBL/GenBank/DDBJ databases">
        <title>Complete genome of Lacimicrobium alkaliphilum KCTC 32984.</title>
        <authorList>
            <person name="Kim S.-G."/>
            <person name="Lee Y.-J."/>
        </authorList>
    </citation>
    <scope>NUCLEOTIDE SEQUENCE [LARGE SCALE GENOMIC DNA]</scope>
    <source>
        <strain evidence="2 3">YelD216</strain>
    </source>
</reference>
<dbReference type="KEGG" id="lal:AT746_09310"/>
<organism evidence="2 3">
    <name type="scientific">Lacimicrobium alkaliphilum</name>
    <dbReference type="NCBI Taxonomy" id="1526571"/>
    <lineage>
        <taxon>Bacteria</taxon>
        <taxon>Pseudomonadati</taxon>
        <taxon>Pseudomonadota</taxon>
        <taxon>Gammaproteobacteria</taxon>
        <taxon>Alteromonadales</taxon>
        <taxon>Alteromonadaceae</taxon>
        <taxon>Lacimicrobium</taxon>
    </lineage>
</organism>
<evidence type="ECO:0000256" key="1">
    <source>
        <dbReference type="SAM" id="SignalP"/>
    </source>
</evidence>
<dbReference type="Pfam" id="PF09839">
    <property type="entry name" value="DUF2066"/>
    <property type="match status" value="1"/>
</dbReference>
<evidence type="ECO:0000313" key="3">
    <source>
        <dbReference type="Proteomes" id="UP000068447"/>
    </source>
</evidence>
<protein>
    <recommendedName>
        <fullName evidence="4">DUF2066 domain-containing protein</fullName>
    </recommendedName>
</protein>
<accession>A0A0U2Z6A5</accession>
<keyword evidence="3" id="KW-1185">Reference proteome</keyword>
<dbReference type="EMBL" id="CP013650">
    <property type="protein sequence ID" value="ALS98435.1"/>
    <property type="molecule type" value="Genomic_DNA"/>
</dbReference>
<feature type="signal peptide" evidence="1">
    <location>
        <begin position="1"/>
        <end position="21"/>
    </location>
</feature>
<proteinExistence type="predicted"/>
<keyword evidence="1" id="KW-0732">Signal</keyword>
<dbReference type="OrthoDB" id="6195299at2"/>
<dbReference type="STRING" id="1526571.AT746_09310"/>
<dbReference type="InterPro" id="IPR018642">
    <property type="entry name" value="DUF2066"/>
</dbReference>
<gene>
    <name evidence="2" type="ORF">AT746_09310</name>
</gene>
<dbReference type="Proteomes" id="UP000068447">
    <property type="component" value="Chromosome"/>
</dbReference>